<evidence type="ECO:0000313" key="2">
    <source>
        <dbReference type="Proteomes" id="UP000001194"/>
    </source>
</evidence>
<dbReference type="STRING" id="486041.B0DQP2"/>
<organism evidence="2">
    <name type="scientific">Laccaria bicolor (strain S238N-H82 / ATCC MYA-4686)</name>
    <name type="common">Bicoloured deceiver</name>
    <name type="synonym">Laccaria laccata var. bicolor</name>
    <dbReference type="NCBI Taxonomy" id="486041"/>
    <lineage>
        <taxon>Eukaryota</taxon>
        <taxon>Fungi</taxon>
        <taxon>Dikarya</taxon>
        <taxon>Basidiomycota</taxon>
        <taxon>Agaricomycotina</taxon>
        <taxon>Agaricomycetes</taxon>
        <taxon>Agaricomycetidae</taxon>
        <taxon>Agaricales</taxon>
        <taxon>Agaricineae</taxon>
        <taxon>Hydnangiaceae</taxon>
        <taxon>Laccaria</taxon>
    </lineage>
</organism>
<dbReference type="GeneID" id="6081840"/>
<sequence>MILNRKFSALLVQPKQLFMIAGHLPRLGQLMHDRTFVKLIKHMHVDEAHFIYSAGMEHYGLPAFRDACGISHKTWERHSCSSSFRNATTSYQKGNNQTPSL</sequence>
<accession>B0DQP2</accession>
<proteinExistence type="predicted"/>
<dbReference type="RefSeq" id="XP_001886209.1">
    <property type="nucleotide sequence ID" value="XM_001886174.1"/>
</dbReference>
<dbReference type="AlphaFoldDB" id="B0DQP2"/>
<dbReference type="KEGG" id="lbc:LACBIDRAFT_307657"/>
<gene>
    <name evidence="1" type="ORF">LACBIDRAFT_307657</name>
</gene>
<dbReference type="HOGENOM" id="CLU_2292198_0_0_1"/>
<reference evidence="1 2" key="1">
    <citation type="journal article" date="2008" name="Nature">
        <title>The genome of Laccaria bicolor provides insights into mycorrhizal symbiosis.</title>
        <authorList>
            <person name="Martin F."/>
            <person name="Aerts A."/>
            <person name="Ahren D."/>
            <person name="Brun A."/>
            <person name="Danchin E.G.J."/>
            <person name="Duchaussoy F."/>
            <person name="Gibon J."/>
            <person name="Kohler A."/>
            <person name="Lindquist E."/>
            <person name="Pereda V."/>
            <person name="Salamov A."/>
            <person name="Shapiro H.J."/>
            <person name="Wuyts J."/>
            <person name="Blaudez D."/>
            <person name="Buee M."/>
            <person name="Brokstein P."/>
            <person name="Canbaeck B."/>
            <person name="Cohen D."/>
            <person name="Courty P.E."/>
            <person name="Coutinho P.M."/>
            <person name="Delaruelle C."/>
            <person name="Detter J.C."/>
            <person name="Deveau A."/>
            <person name="DiFazio S."/>
            <person name="Duplessis S."/>
            <person name="Fraissinet-Tachet L."/>
            <person name="Lucic E."/>
            <person name="Frey-Klett P."/>
            <person name="Fourrey C."/>
            <person name="Feussner I."/>
            <person name="Gay G."/>
            <person name="Grimwood J."/>
            <person name="Hoegger P.J."/>
            <person name="Jain P."/>
            <person name="Kilaru S."/>
            <person name="Labbe J."/>
            <person name="Lin Y.C."/>
            <person name="Legue V."/>
            <person name="Le Tacon F."/>
            <person name="Marmeisse R."/>
            <person name="Melayah D."/>
            <person name="Montanini B."/>
            <person name="Muratet M."/>
            <person name="Nehls U."/>
            <person name="Niculita-Hirzel H."/>
            <person name="Oudot-Le Secq M.P."/>
            <person name="Peter M."/>
            <person name="Quesneville H."/>
            <person name="Rajashekar B."/>
            <person name="Reich M."/>
            <person name="Rouhier N."/>
            <person name="Schmutz J."/>
            <person name="Yin T."/>
            <person name="Chalot M."/>
            <person name="Henrissat B."/>
            <person name="Kuees U."/>
            <person name="Lucas S."/>
            <person name="Van de Peer Y."/>
            <person name="Podila G.K."/>
            <person name="Polle A."/>
            <person name="Pukkila P.J."/>
            <person name="Richardson P.M."/>
            <person name="Rouze P."/>
            <person name="Sanders I.R."/>
            <person name="Stajich J.E."/>
            <person name="Tunlid A."/>
            <person name="Tuskan G."/>
            <person name="Grigoriev I.V."/>
        </authorList>
    </citation>
    <scope>NUCLEOTIDE SEQUENCE [LARGE SCALE GENOMIC DNA]</scope>
    <source>
        <strain evidence="2">S238N-H82 / ATCC MYA-4686</strain>
    </source>
</reference>
<protein>
    <submittedName>
        <fullName evidence="1">Predicted protein</fullName>
    </submittedName>
</protein>
<dbReference type="OrthoDB" id="10261556at2759"/>
<dbReference type="EMBL" id="DS547126">
    <property type="protein sequence ID" value="EDR03068.1"/>
    <property type="molecule type" value="Genomic_DNA"/>
</dbReference>
<dbReference type="InParanoid" id="B0DQP2"/>
<name>B0DQP2_LACBS</name>
<dbReference type="Proteomes" id="UP000001194">
    <property type="component" value="Unassembled WGS sequence"/>
</dbReference>
<evidence type="ECO:0000313" key="1">
    <source>
        <dbReference type="EMBL" id="EDR03068.1"/>
    </source>
</evidence>
<keyword evidence="2" id="KW-1185">Reference proteome</keyword>